<dbReference type="Proteomes" id="UP000176974">
    <property type="component" value="Unassembled WGS sequence"/>
</dbReference>
<organism evidence="2 3">
    <name type="scientific">Candidatus Portnoybacteria bacterium RIFCSPHIGHO2_01_FULL_40_12b</name>
    <dbReference type="NCBI Taxonomy" id="1801994"/>
    <lineage>
        <taxon>Bacteria</taxon>
        <taxon>Candidatus Portnoyibacteriota</taxon>
    </lineage>
</organism>
<dbReference type="AlphaFoldDB" id="A0A1G2FB63"/>
<evidence type="ECO:0000256" key="1">
    <source>
        <dbReference type="SAM" id="Phobius"/>
    </source>
</evidence>
<protein>
    <submittedName>
        <fullName evidence="2">Uncharacterized protein</fullName>
    </submittedName>
</protein>
<evidence type="ECO:0000313" key="2">
    <source>
        <dbReference type="EMBL" id="OGZ35315.1"/>
    </source>
</evidence>
<keyword evidence="1" id="KW-0472">Membrane</keyword>
<comment type="caution">
    <text evidence="2">The sequence shown here is derived from an EMBL/GenBank/DDBJ whole genome shotgun (WGS) entry which is preliminary data.</text>
</comment>
<feature type="transmembrane region" description="Helical" evidence="1">
    <location>
        <begin position="21"/>
        <end position="43"/>
    </location>
</feature>
<evidence type="ECO:0000313" key="3">
    <source>
        <dbReference type="Proteomes" id="UP000176974"/>
    </source>
</evidence>
<dbReference type="EMBL" id="MHMY01000012">
    <property type="protein sequence ID" value="OGZ35315.1"/>
    <property type="molecule type" value="Genomic_DNA"/>
</dbReference>
<keyword evidence="1" id="KW-1133">Transmembrane helix</keyword>
<accession>A0A1G2FB63</accession>
<proteinExistence type="predicted"/>
<name>A0A1G2FB63_9BACT</name>
<keyword evidence="1" id="KW-0812">Transmembrane</keyword>
<sequence length="92" mass="11148">MIKIPPFNFKKIYIFLRTYERWILGAIFLLLLCFNVLIVYQYIYLAVNKQPELKTDKMEINQEILGKILDDIEEREETLSRVLKKQYSDPFK</sequence>
<gene>
    <name evidence="2" type="ORF">A2815_02380</name>
</gene>
<reference evidence="2 3" key="1">
    <citation type="journal article" date="2016" name="Nat. Commun.">
        <title>Thousands of microbial genomes shed light on interconnected biogeochemical processes in an aquifer system.</title>
        <authorList>
            <person name="Anantharaman K."/>
            <person name="Brown C.T."/>
            <person name="Hug L.A."/>
            <person name="Sharon I."/>
            <person name="Castelle C.J."/>
            <person name="Probst A.J."/>
            <person name="Thomas B.C."/>
            <person name="Singh A."/>
            <person name="Wilkins M.J."/>
            <person name="Karaoz U."/>
            <person name="Brodie E.L."/>
            <person name="Williams K.H."/>
            <person name="Hubbard S.S."/>
            <person name="Banfield J.F."/>
        </authorList>
    </citation>
    <scope>NUCLEOTIDE SEQUENCE [LARGE SCALE GENOMIC DNA]</scope>
</reference>